<name>A0A2G5UCE1_9PELO</name>
<dbReference type="Pfam" id="PF08621">
    <property type="entry name" value="RPAP1_N"/>
    <property type="match status" value="1"/>
</dbReference>
<dbReference type="Proteomes" id="UP000230233">
    <property type="component" value="Chromosome IV"/>
</dbReference>
<dbReference type="AlphaFoldDB" id="A0A2G5UCE1"/>
<dbReference type="PANTHER" id="PTHR21483">
    <property type="entry name" value="RNA POLYMERASE II-ASSOCIATED PROTEIN 1"/>
    <property type="match status" value="1"/>
</dbReference>
<feature type="region of interest" description="Disordered" evidence="2">
    <location>
        <begin position="564"/>
        <end position="635"/>
    </location>
</feature>
<evidence type="ECO:0000259" key="5">
    <source>
        <dbReference type="Pfam" id="PF25766"/>
    </source>
</evidence>
<dbReference type="EMBL" id="PDUG01000004">
    <property type="protein sequence ID" value="PIC37011.1"/>
    <property type="molecule type" value="Genomic_DNA"/>
</dbReference>
<keyword evidence="7" id="KW-1185">Reference proteome</keyword>
<protein>
    <submittedName>
        <fullName evidence="6">Uncharacterized protein</fullName>
    </submittedName>
</protein>
<feature type="domain" description="RPAP1 N-terminal" evidence="3">
    <location>
        <begin position="525"/>
        <end position="567"/>
    </location>
</feature>
<dbReference type="InterPro" id="IPR013930">
    <property type="entry name" value="RPAP1_N"/>
</dbReference>
<dbReference type="Pfam" id="PF11788">
    <property type="entry name" value="MRP-L46"/>
    <property type="match status" value="1"/>
</dbReference>
<evidence type="ECO:0000259" key="3">
    <source>
        <dbReference type="Pfam" id="PF08621"/>
    </source>
</evidence>
<dbReference type="InterPro" id="IPR039913">
    <property type="entry name" value="RPAP1/Rba50"/>
</dbReference>
<gene>
    <name evidence="6" type="primary">Cni-F56B3.4</name>
    <name evidence="6" type="synonym">Cnig_chr_IV.g15799</name>
    <name evidence="6" type="ORF">B9Z55_015799</name>
</gene>
<evidence type="ECO:0000313" key="7">
    <source>
        <dbReference type="Proteomes" id="UP000230233"/>
    </source>
</evidence>
<evidence type="ECO:0000256" key="2">
    <source>
        <dbReference type="SAM" id="MobiDB-lite"/>
    </source>
</evidence>
<dbReference type="InterPro" id="IPR057989">
    <property type="entry name" value="TPR_RPAP1/MINIYO-like"/>
</dbReference>
<organism evidence="6 7">
    <name type="scientific">Caenorhabditis nigoni</name>
    <dbReference type="NCBI Taxonomy" id="1611254"/>
    <lineage>
        <taxon>Eukaryota</taxon>
        <taxon>Metazoa</taxon>
        <taxon>Ecdysozoa</taxon>
        <taxon>Nematoda</taxon>
        <taxon>Chromadorea</taxon>
        <taxon>Rhabditida</taxon>
        <taxon>Rhabditina</taxon>
        <taxon>Rhabditomorpha</taxon>
        <taxon>Rhabditoidea</taxon>
        <taxon>Rhabditidae</taxon>
        <taxon>Peloderinae</taxon>
        <taxon>Caenorhabditis</taxon>
    </lineage>
</organism>
<feature type="compositionally biased region" description="Polar residues" evidence="2">
    <location>
        <begin position="395"/>
        <end position="405"/>
    </location>
</feature>
<proteinExistence type="predicted"/>
<keyword evidence="1" id="KW-0175">Coiled coil</keyword>
<evidence type="ECO:0000256" key="1">
    <source>
        <dbReference type="SAM" id="Coils"/>
    </source>
</evidence>
<dbReference type="PANTHER" id="PTHR21483:SF18">
    <property type="entry name" value="RNA POLYMERASE II-ASSOCIATED PROTEIN 1"/>
    <property type="match status" value="1"/>
</dbReference>
<feature type="domain" description="Large ribosomal subunit protein mL46 N-terminal" evidence="4">
    <location>
        <begin position="23"/>
        <end position="118"/>
    </location>
</feature>
<dbReference type="Pfam" id="PF25766">
    <property type="entry name" value="TPR_RPAP1"/>
    <property type="match status" value="1"/>
</dbReference>
<dbReference type="GO" id="GO:0006366">
    <property type="term" value="P:transcription by RNA polymerase II"/>
    <property type="evidence" value="ECO:0007669"/>
    <property type="project" value="InterPro"/>
</dbReference>
<accession>A0A2G5UCE1</accession>
<feature type="compositionally biased region" description="Basic residues" evidence="2">
    <location>
        <begin position="577"/>
        <end position="588"/>
    </location>
</feature>
<evidence type="ECO:0000259" key="4">
    <source>
        <dbReference type="Pfam" id="PF11788"/>
    </source>
</evidence>
<dbReference type="Gene3D" id="3.90.79.10">
    <property type="entry name" value="Nucleoside Triphosphate Pyrophosphohydrolase"/>
    <property type="match status" value="1"/>
</dbReference>
<reference evidence="7" key="1">
    <citation type="submission" date="2017-10" db="EMBL/GenBank/DDBJ databases">
        <title>Rapid genome shrinkage in a self-fertile nematode reveals novel sperm competition proteins.</title>
        <authorList>
            <person name="Yin D."/>
            <person name="Schwarz E.M."/>
            <person name="Thomas C.G."/>
            <person name="Felde R.L."/>
            <person name="Korf I.F."/>
            <person name="Cutter A.D."/>
            <person name="Schartner C.M."/>
            <person name="Ralston E.J."/>
            <person name="Meyer B.J."/>
            <person name="Haag E.S."/>
        </authorList>
    </citation>
    <scope>NUCLEOTIDE SEQUENCE [LARGE SCALE GENOMIC DNA]</scope>
    <source>
        <strain evidence="7">JU1422</strain>
    </source>
</reference>
<feature type="coiled-coil region" evidence="1">
    <location>
        <begin position="41"/>
        <end position="71"/>
    </location>
</feature>
<feature type="domain" description="RPAP1/MINIYO-like TPR repeats" evidence="5">
    <location>
        <begin position="762"/>
        <end position="891"/>
    </location>
</feature>
<evidence type="ECO:0000313" key="6">
    <source>
        <dbReference type="EMBL" id="PIC37011.1"/>
    </source>
</evidence>
<sequence length="899" mass="101851">MLISTLSRRFASSTVTPGATQKWDIFASVILSRPPIIAPTMTEIEERFQKLQKLEEEEKSLLCNYELKTKQDLKMVARREQLLREGKELSELDEEIGVTNAQKEDDWSKAAADLDQKFNFGASFLAENVKNSAENLKSVDRALERKLVLIVKQKMGGAKNYSTPWILPQMKHREGETLRQAICAFCRKVRCFSWCLHRIGATVTQKLKIESLRPRKTAERCIGELSGSADLNVDISGNAPFGVFTHRYPKPIAQKTGASGAKIFFYTANLTSSASTSSESSFSVNPEDVSDFQWVTREEFWSTAICAFCRKVRCLHTIGATVTRKGGKMSFRKMSEFSIKRPTASETDDDLQQMQEEWSKMAQKPSVEVHRMKKRTKMAENEQKPAENGPKLTENAENPSGNSNLAPKIDKNGSARFQIDLEDDQTASGVLFPIQERNLNFGDLAGNSNFLENSNFENFEYSKDDGFPEPLDLTAYFKSGRSLDQSGRSFFAMEFDRIHGDLAENLDFLAENLPENAQKSENPDFQAENEQYLKSLAPEKIDNLMAEIKERFNPEVLEFLKNRGAKKAENPPGHAPKISKFKAQRHRKGAEPIQKGAEPKDPSQSTCNMDKPTEKGAEPEGAELPETTTEKGAEPITKNVEEMMNELEVLDEWAGQEDQEKYNRLATDAIQLDLTAKFGRNLAQRQQRNAVKLFDNCKFKLDDAEGPSDPLLELARSQIDEIKRLYLEEHSDGHQVFYEFGKGLNPILDQCWSLIPIRRVLDTVERRQGHVSADDVEICRLSILWTYMLWAERKSAFFAFAEPNDFYIHLSELFLIGPEILADDVIKKATQKLLEEYVLAQAIAGKINIRMSQKLAGLDAFMPFYEQLIKCYEQYSMGDKDFTMAILIGAYLNAPVGER</sequence>
<feature type="region of interest" description="Disordered" evidence="2">
    <location>
        <begin position="358"/>
        <end position="410"/>
    </location>
</feature>
<comment type="caution">
    <text evidence="6">The sequence shown here is derived from an EMBL/GenBank/DDBJ whole genome shotgun (WGS) entry which is preliminary data.</text>
</comment>
<dbReference type="STRING" id="1611254.A0A2G5UCE1"/>
<dbReference type="InterPro" id="IPR021757">
    <property type="entry name" value="Ribosomal_mL46_N"/>
</dbReference>
<dbReference type="OrthoDB" id="5853122at2759"/>